<dbReference type="Proteomes" id="UP000018852">
    <property type="component" value="Unassembled WGS sequence"/>
</dbReference>
<evidence type="ECO:0000313" key="2">
    <source>
        <dbReference type="Proteomes" id="UP000018852"/>
    </source>
</evidence>
<accession>W1VFL6</accession>
<reference evidence="1 2" key="1">
    <citation type="submission" date="2013-12" db="EMBL/GenBank/DDBJ databases">
        <title>A Varibaculum cambriense genome reconstructed from a premature infant gut community with otherwise low bacterial novelty that shifts toward anaerobic metabolism during the third week of life.</title>
        <authorList>
            <person name="Brown C.T."/>
            <person name="Sharon I."/>
            <person name="Thomas B.C."/>
            <person name="Castelle C.J."/>
            <person name="Morowitz M.J."/>
            <person name="Banfield J.F."/>
        </authorList>
    </citation>
    <scope>NUCLEOTIDE SEQUENCE [LARGE SCALE GENOMIC DNA]</scope>
    <source>
        <strain evidence="2">DORA_12</strain>
    </source>
</reference>
<protein>
    <submittedName>
        <fullName evidence="1">Uncharacterized protein</fullName>
    </submittedName>
</protein>
<proteinExistence type="predicted"/>
<dbReference type="AlphaFoldDB" id="W1VFL6"/>
<dbReference type="EMBL" id="AZLV01000935">
    <property type="protein sequence ID" value="ETJ02804.1"/>
    <property type="molecule type" value="Genomic_DNA"/>
</dbReference>
<sequence>MKLRALVTGDVLAGEVAVSGADGEGRRDGDVGGTEGSQAPAHQLLADLRRGDSLVHVQVQHGAAGVLGLQLLLHLLSLEGVVGVADRKLGGVGVVGVGLGASLEDLRETTAVLLGEAVGRALGGGGLQVVEVTGGLLEGDHHLAHVIEDAHAHGVAARVGDVVGVSGEVADHLVHAVDADGGEVVVQRAQPALGEGEQTSVDVVLDDGALELQGVTGDAEQPVKGSNEAGLVTGVGVTQARHVDRDHTDAAGLLGRAEQAVAALEQLAQVEL</sequence>
<feature type="non-terminal residue" evidence="1">
    <location>
        <position position="272"/>
    </location>
</feature>
<name>W1VFL6_9ACTO</name>
<comment type="caution">
    <text evidence="1">The sequence shown here is derived from an EMBL/GenBank/DDBJ whole genome shotgun (WGS) entry which is preliminary data.</text>
</comment>
<evidence type="ECO:0000313" key="1">
    <source>
        <dbReference type="EMBL" id="ETJ02804.1"/>
    </source>
</evidence>
<gene>
    <name evidence="1" type="ORF">Q605_AUC00935G0002</name>
</gene>
<organism evidence="1 2">
    <name type="scientific">Actinomyces urogenitalis DORA_12</name>
    <dbReference type="NCBI Taxonomy" id="1403939"/>
    <lineage>
        <taxon>Bacteria</taxon>
        <taxon>Bacillati</taxon>
        <taxon>Actinomycetota</taxon>
        <taxon>Actinomycetes</taxon>
        <taxon>Actinomycetales</taxon>
        <taxon>Actinomycetaceae</taxon>
        <taxon>Actinomyces</taxon>
    </lineage>
</organism>